<dbReference type="Pfam" id="PF01263">
    <property type="entry name" value="Aldose_epim"/>
    <property type="match status" value="1"/>
</dbReference>
<dbReference type="AlphaFoldDB" id="A0A427XRU1"/>
<dbReference type="Proteomes" id="UP000279259">
    <property type="component" value="Unassembled WGS sequence"/>
</dbReference>
<comment type="similarity">
    <text evidence="2 5">Belongs to the glucose-6-phosphate 1-epimerase family.</text>
</comment>
<keyword evidence="4 5" id="KW-0413">Isomerase</keyword>
<dbReference type="PANTHER" id="PTHR11122:SF13">
    <property type="entry name" value="GLUCOSE-6-PHOSPHATE 1-EPIMERASE"/>
    <property type="match status" value="1"/>
</dbReference>
<feature type="binding site" evidence="7">
    <location>
        <position position="81"/>
    </location>
    <ligand>
        <name>substrate</name>
    </ligand>
</feature>
<dbReference type="InterPro" id="IPR025532">
    <property type="entry name" value="G6P_1-epimerase"/>
</dbReference>
<evidence type="ECO:0000256" key="4">
    <source>
        <dbReference type="ARBA" id="ARBA00023235"/>
    </source>
</evidence>
<dbReference type="EMBL" id="RSCD01000030">
    <property type="protein sequence ID" value="RSH81518.1"/>
    <property type="molecule type" value="Genomic_DNA"/>
</dbReference>
<evidence type="ECO:0000256" key="6">
    <source>
        <dbReference type="PIRSR" id="PIRSR016020-1"/>
    </source>
</evidence>
<protein>
    <recommendedName>
        <fullName evidence="3 5">Glucose-6-phosphate 1-epimerase</fullName>
        <ecNumber evidence="3 5">5.1.3.15</ecNumber>
    </recommendedName>
</protein>
<dbReference type="InterPro" id="IPR008183">
    <property type="entry name" value="Aldose_1/G6P_1-epimerase"/>
</dbReference>
<evidence type="ECO:0000313" key="9">
    <source>
        <dbReference type="Proteomes" id="UP000279259"/>
    </source>
</evidence>
<evidence type="ECO:0000256" key="2">
    <source>
        <dbReference type="ARBA" id="ARBA00005866"/>
    </source>
</evidence>
<comment type="catalytic activity">
    <reaction evidence="1">
        <text>alpha-D-glucose 6-phosphate = beta-D-glucose 6-phosphate</text>
        <dbReference type="Rhea" id="RHEA:16249"/>
        <dbReference type="ChEBI" id="CHEBI:58225"/>
        <dbReference type="ChEBI" id="CHEBI:58247"/>
        <dbReference type="EC" id="5.1.3.15"/>
    </reaction>
</comment>
<organism evidence="8 9">
    <name type="scientific">Saitozyma podzolica</name>
    <dbReference type="NCBI Taxonomy" id="1890683"/>
    <lineage>
        <taxon>Eukaryota</taxon>
        <taxon>Fungi</taxon>
        <taxon>Dikarya</taxon>
        <taxon>Basidiomycota</taxon>
        <taxon>Agaricomycotina</taxon>
        <taxon>Tremellomycetes</taxon>
        <taxon>Tremellales</taxon>
        <taxon>Trimorphomycetaceae</taxon>
        <taxon>Saitozyma</taxon>
    </lineage>
</organism>
<dbReference type="GO" id="GO:0005737">
    <property type="term" value="C:cytoplasm"/>
    <property type="evidence" value="ECO:0007669"/>
    <property type="project" value="TreeGrafter"/>
</dbReference>
<evidence type="ECO:0000256" key="3">
    <source>
        <dbReference type="ARBA" id="ARBA00012083"/>
    </source>
</evidence>
<evidence type="ECO:0000256" key="7">
    <source>
        <dbReference type="PIRSR" id="PIRSR016020-2"/>
    </source>
</evidence>
<dbReference type="PANTHER" id="PTHR11122">
    <property type="entry name" value="APOSPORY-ASSOCIATED PROTEIN C-RELATED"/>
    <property type="match status" value="1"/>
</dbReference>
<comment type="caution">
    <text evidence="8">The sequence shown here is derived from an EMBL/GenBank/DDBJ whole genome shotgun (WGS) entry which is preliminary data.</text>
</comment>
<dbReference type="InterPro" id="IPR014718">
    <property type="entry name" value="GH-type_carb-bd"/>
</dbReference>
<sequence length="284" mass="31488">MPVTQNEKTITLKHEQSGSSVEIYFFGATVTSWIQGGKERMFLSSKSTLDASKPIRGGIPVVFPIFGPPPSSPPEYAALSQHGFARTQTWTLDKILMDREEGISVRLLAPPPPASFNHSYKLAYVITLAPHQLVTDLHLTNTSSSENFIFQALLHNYLAVPDANKLQITGLDKGVDYKDKVLGGKLCTWEGGVLTIEGETDRVYQKVPSQEIKVDDGAGSGFKVRFRGFEDCTIWNPQEKGKSMADMEDGGWDRYICIEPGFVREFKSLKPGEEFLGQQVITVL</sequence>
<feature type="active site" evidence="6">
    <location>
        <position position="259"/>
    </location>
</feature>
<dbReference type="OrthoDB" id="1659429at2759"/>
<feature type="active site" evidence="6">
    <location>
        <position position="155"/>
    </location>
</feature>
<dbReference type="Gene3D" id="2.70.98.10">
    <property type="match status" value="1"/>
</dbReference>
<keyword evidence="9" id="KW-1185">Reference proteome</keyword>
<comment type="function">
    <text evidence="5">Catalyzes the interconversion between the alpha and beta anomers from at least three hexose 6-phosphate sugars (Glc6P, Gal6P, and Man6P).</text>
</comment>
<feature type="binding site" evidence="7">
    <location>
        <position position="56"/>
    </location>
    <ligand>
        <name>substrate</name>
    </ligand>
</feature>
<dbReference type="EC" id="5.1.3.15" evidence="3 5"/>
<dbReference type="CDD" id="cd09020">
    <property type="entry name" value="D-hex-6-P-epi_like"/>
    <property type="match status" value="1"/>
</dbReference>
<dbReference type="InterPro" id="IPR011013">
    <property type="entry name" value="Gal_mutarotase_sf_dom"/>
</dbReference>
<dbReference type="GO" id="GO:0005975">
    <property type="term" value="P:carbohydrate metabolic process"/>
    <property type="evidence" value="ECO:0007669"/>
    <property type="project" value="InterPro"/>
</dbReference>
<gene>
    <name evidence="8" type="ORF">EHS25_006875</name>
</gene>
<reference evidence="8 9" key="1">
    <citation type="submission" date="2018-11" db="EMBL/GenBank/DDBJ databases">
        <title>Genome sequence of Saitozyma podzolica DSM 27192.</title>
        <authorList>
            <person name="Aliyu H."/>
            <person name="Gorte O."/>
            <person name="Ochsenreither K."/>
        </authorList>
    </citation>
    <scope>NUCLEOTIDE SEQUENCE [LARGE SCALE GENOMIC DNA]</scope>
    <source>
        <strain evidence="8 9">DSM 27192</strain>
    </source>
</reference>
<dbReference type="STRING" id="1890683.A0A427XRU1"/>
<evidence type="ECO:0000256" key="5">
    <source>
        <dbReference type="PIRNR" id="PIRNR016020"/>
    </source>
</evidence>
<accession>A0A427XRU1</accession>
<name>A0A427XRU1_9TREE</name>
<evidence type="ECO:0000256" key="1">
    <source>
        <dbReference type="ARBA" id="ARBA00001096"/>
    </source>
</evidence>
<feature type="binding site" evidence="7">
    <location>
        <position position="86"/>
    </location>
    <ligand>
        <name>substrate</name>
    </ligand>
</feature>
<dbReference type="PIRSF" id="PIRSF016020">
    <property type="entry name" value="PHexose_mutarotase"/>
    <property type="match status" value="1"/>
</dbReference>
<dbReference type="GO" id="GO:0030246">
    <property type="term" value="F:carbohydrate binding"/>
    <property type="evidence" value="ECO:0007669"/>
    <property type="project" value="UniProtKB-UniRule"/>
</dbReference>
<proteinExistence type="inferred from homology"/>
<dbReference type="SUPFAM" id="SSF74650">
    <property type="entry name" value="Galactose mutarotase-like"/>
    <property type="match status" value="1"/>
</dbReference>
<evidence type="ECO:0000313" key="8">
    <source>
        <dbReference type="EMBL" id="RSH81518.1"/>
    </source>
</evidence>
<dbReference type="GO" id="GO:0047938">
    <property type="term" value="F:glucose-6-phosphate 1-epimerase activity"/>
    <property type="evidence" value="ECO:0007669"/>
    <property type="project" value="UniProtKB-UniRule"/>
</dbReference>